<dbReference type="Proteomes" id="UP001295444">
    <property type="component" value="Chromosome 01"/>
</dbReference>
<protein>
    <submittedName>
        <fullName evidence="1">Vomeronasal type-2 receptor 26-like</fullName>
    </submittedName>
</protein>
<dbReference type="SUPFAM" id="SSF53822">
    <property type="entry name" value="Periplasmic binding protein-like I"/>
    <property type="match status" value="1"/>
</dbReference>
<accession>A0AAD1VN01</accession>
<reference evidence="1" key="1">
    <citation type="submission" date="2022-03" db="EMBL/GenBank/DDBJ databases">
        <authorList>
            <person name="Alioto T."/>
            <person name="Alioto T."/>
            <person name="Gomez Garrido J."/>
        </authorList>
    </citation>
    <scope>NUCLEOTIDE SEQUENCE</scope>
</reference>
<keyword evidence="2" id="KW-1185">Reference proteome</keyword>
<dbReference type="EMBL" id="OW240912">
    <property type="protein sequence ID" value="CAH2225861.1"/>
    <property type="molecule type" value="Genomic_DNA"/>
</dbReference>
<evidence type="ECO:0000313" key="1">
    <source>
        <dbReference type="EMBL" id="CAH2225861.1"/>
    </source>
</evidence>
<organism evidence="1 2">
    <name type="scientific">Pelobates cultripes</name>
    <name type="common">Western spadefoot toad</name>
    <dbReference type="NCBI Taxonomy" id="61616"/>
    <lineage>
        <taxon>Eukaryota</taxon>
        <taxon>Metazoa</taxon>
        <taxon>Chordata</taxon>
        <taxon>Craniata</taxon>
        <taxon>Vertebrata</taxon>
        <taxon>Euteleostomi</taxon>
        <taxon>Amphibia</taxon>
        <taxon>Batrachia</taxon>
        <taxon>Anura</taxon>
        <taxon>Pelobatoidea</taxon>
        <taxon>Pelobatidae</taxon>
        <taxon>Pelobates</taxon>
    </lineage>
</organism>
<dbReference type="InterPro" id="IPR000068">
    <property type="entry name" value="GPCR_3_Ca_sens_rcpt-rel"/>
</dbReference>
<feature type="non-terminal residue" evidence="1">
    <location>
        <position position="1"/>
    </location>
</feature>
<proteinExistence type="predicted"/>
<gene>
    <name evidence="1" type="ORF">PECUL_23A038297</name>
</gene>
<name>A0AAD1VN01_PELCU</name>
<dbReference type="PANTHER" id="PTHR24061:SF588">
    <property type="entry name" value="VOMERONASAL TYPE-2 RECEPTOR 26"/>
    <property type="match status" value="1"/>
</dbReference>
<dbReference type="GO" id="GO:0005886">
    <property type="term" value="C:plasma membrane"/>
    <property type="evidence" value="ECO:0007669"/>
    <property type="project" value="TreeGrafter"/>
</dbReference>
<keyword evidence="1" id="KW-0675">Receptor</keyword>
<feature type="non-terminal residue" evidence="1">
    <location>
        <position position="181"/>
    </location>
</feature>
<dbReference type="PANTHER" id="PTHR24061">
    <property type="entry name" value="CALCIUM-SENSING RECEPTOR-RELATED"/>
    <property type="match status" value="1"/>
</dbReference>
<dbReference type="GO" id="GO:0004930">
    <property type="term" value="F:G protein-coupled receptor activity"/>
    <property type="evidence" value="ECO:0007669"/>
    <property type="project" value="InterPro"/>
</dbReference>
<dbReference type="AlphaFoldDB" id="A0AAD1VN01"/>
<dbReference type="InterPro" id="IPR028082">
    <property type="entry name" value="Peripla_BP_I"/>
</dbReference>
<evidence type="ECO:0000313" key="2">
    <source>
        <dbReference type="Proteomes" id="UP001295444"/>
    </source>
</evidence>
<dbReference type="Gene3D" id="3.40.50.2300">
    <property type="match status" value="1"/>
</dbReference>
<sequence>IQQLGFVITHTPMESACNLRIRESYEDYEYFQEGDIIIGGIFTPDSQATSVHYVHIYDHGNIDVCSRVILLYLGYFGHSPFQRNYVNILNFIFAIEMLNNHPDWLPNITLGFHIFDSCLDANKAVISVWQILSGPRKTVPNYSCVEGGKLAGLIGDHFSSTTVPIAQILSVYGYTQNQLSV</sequence>